<feature type="transmembrane region" description="Helical" evidence="1">
    <location>
        <begin position="5"/>
        <end position="23"/>
    </location>
</feature>
<protein>
    <submittedName>
        <fullName evidence="2">Phosphotransferase system glucose/maltose/N-acetylglucosamine-specific IIC component</fullName>
    </submittedName>
</protein>
<keyword evidence="3" id="KW-1185">Reference proteome</keyword>
<keyword evidence="1" id="KW-1133">Transmembrane helix</keyword>
<keyword evidence="1" id="KW-0812">Transmembrane</keyword>
<dbReference type="Proteomes" id="UP001257659">
    <property type="component" value="Unassembled WGS sequence"/>
</dbReference>
<organism evidence="2 3">
    <name type="scientific">Mesonia maritima</name>
    <dbReference type="NCBI Taxonomy" id="1793873"/>
    <lineage>
        <taxon>Bacteria</taxon>
        <taxon>Pseudomonadati</taxon>
        <taxon>Bacteroidota</taxon>
        <taxon>Flavobacteriia</taxon>
        <taxon>Flavobacteriales</taxon>
        <taxon>Flavobacteriaceae</taxon>
        <taxon>Mesonia</taxon>
    </lineage>
</organism>
<dbReference type="RefSeq" id="WP_309726932.1">
    <property type="nucleotide sequence ID" value="NZ_JAVDQA010000001.1"/>
</dbReference>
<evidence type="ECO:0000313" key="2">
    <source>
        <dbReference type="EMBL" id="MDR6300024.1"/>
    </source>
</evidence>
<keyword evidence="1" id="KW-0472">Membrane</keyword>
<proteinExistence type="predicted"/>
<sequence>MKYLIYFLIASAVAMLIYNFTLLDYNNIFGKESSVALACILCALCVIVLMLILLVSRTIKNQVKA</sequence>
<name>A0ABU1K343_9FLAO</name>
<dbReference type="EMBL" id="JAVDQA010000001">
    <property type="protein sequence ID" value="MDR6300024.1"/>
    <property type="molecule type" value="Genomic_DNA"/>
</dbReference>
<comment type="caution">
    <text evidence="2">The sequence shown here is derived from an EMBL/GenBank/DDBJ whole genome shotgun (WGS) entry which is preliminary data.</text>
</comment>
<reference evidence="2 3" key="1">
    <citation type="submission" date="2023-07" db="EMBL/GenBank/DDBJ databases">
        <title>Genomic Encyclopedia of Type Strains, Phase IV (KMG-IV): sequencing the most valuable type-strain genomes for metagenomic binning, comparative biology and taxonomic classification.</title>
        <authorList>
            <person name="Goeker M."/>
        </authorList>
    </citation>
    <scope>NUCLEOTIDE SEQUENCE [LARGE SCALE GENOMIC DNA]</scope>
    <source>
        <strain evidence="2 3">DSM 102814</strain>
    </source>
</reference>
<feature type="transmembrane region" description="Helical" evidence="1">
    <location>
        <begin position="35"/>
        <end position="55"/>
    </location>
</feature>
<accession>A0ABU1K343</accession>
<gene>
    <name evidence="2" type="ORF">GGR31_000640</name>
</gene>
<evidence type="ECO:0000256" key="1">
    <source>
        <dbReference type="SAM" id="Phobius"/>
    </source>
</evidence>
<evidence type="ECO:0000313" key="3">
    <source>
        <dbReference type="Proteomes" id="UP001257659"/>
    </source>
</evidence>